<dbReference type="EMBL" id="LAJX01000044">
    <property type="protein sequence ID" value="KJV07381.1"/>
    <property type="molecule type" value="Genomic_DNA"/>
</dbReference>
<dbReference type="SUPFAM" id="SSF81593">
    <property type="entry name" value="Nucleotidyltransferase substrate binding subunit/domain"/>
    <property type="match status" value="1"/>
</dbReference>
<reference evidence="1 2" key="2">
    <citation type="journal article" date="2016" name="Microb. Ecol.">
        <title>Genome Characteristics of a Novel Type I Methanotroph (Sn10-6) Isolated from a Flooded Indian Rice Field.</title>
        <authorList>
            <person name="Rahalkar M.C."/>
            <person name="Pandit P.S."/>
            <person name="Dhakephalkar P.K."/>
            <person name="Pore S."/>
            <person name="Arora P."/>
            <person name="Kapse N."/>
        </authorList>
    </citation>
    <scope>NUCLEOTIDE SEQUENCE [LARGE SCALE GENOMIC DNA]</scope>
    <source>
        <strain evidence="1 2">Sn10-6</strain>
    </source>
</reference>
<dbReference type="NCBIfam" id="TIGR01987">
    <property type="entry name" value="HI0074"/>
    <property type="match status" value="1"/>
</dbReference>
<accession>A0A0F3IKY7</accession>
<evidence type="ECO:0000313" key="2">
    <source>
        <dbReference type="Proteomes" id="UP000033684"/>
    </source>
</evidence>
<dbReference type="InterPro" id="IPR010235">
    <property type="entry name" value="HepT"/>
</dbReference>
<protein>
    <submittedName>
        <fullName evidence="1">Nucleotidyltransferase</fullName>
    </submittedName>
</protein>
<organism evidence="1 2">
    <name type="scientific">Methylocucumis oryzae</name>
    <dbReference type="NCBI Taxonomy" id="1632867"/>
    <lineage>
        <taxon>Bacteria</taxon>
        <taxon>Pseudomonadati</taxon>
        <taxon>Pseudomonadota</taxon>
        <taxon>Gammaproteobacteria</taxon>
        <taxon>Methylococcales</taxon>
        <taxon>Methylococcaceae</taxon>
        <taxon>Methylocucumis</taxon>
    </lineage>
</organism>
<gene>
    <name evidence="1" type="ORF">VZ94_05155</name>
</gene>
<name>A0A0F3IKY7_9GAMM</name>
<dbReference type="GO" id="GO:0016740">
    <property type="term" value="F:transferase activity"/>
    <property type="evidence" value="ECO:0007669"/>
    <property type="project" value="UniProtKB-KW"/>
</dbReference>
<dbReference type="Proteomes" id="UP000033684">
    <property type="component" value="Unassembled WGS sequence"/>
</dbReference>
<dbReference type="RefSeq" id="WP_045778421.1">
    <property type="nucleotide sequence ID" value="NZ_LAJX01000044.1"/>
</dbReference>
<comment type="caution">
    <text evidence="1">The sequence shown here is derived from an EMBL/GenBank/DDBJ whole genome shotgun (WGS) entry which is preliminary data.</text>
</comment>
<reference evidence="2" key="1">
    <citation type="submission" date="2015-03" db="EMBL/GenBank/DDBJ databases">
        <title>Draft genome sequence of a novel methanotroph (Sn10-6) isolated from flooded ricefield rhizosphere in India.</title>
        <authorList>
            <person name="Pandit P.S."/>
            <person name="Pore S.D."/>
            <person name="Arora P."/>
            <person name="Kapse N.G."/>
            <person name="Dhakephalkar P.K."/>
            <person name="Rahalkar M.C."/>
        </authorList>
    </citation>
    <scope>NUCLEOTIDE SEQUENCE [LARGE SCALE GENOMIC DNA]</scope>
    <source>
        <strain evidence="2">Sn10-6</strain>
    </source>
</reference>
<sequence length="143" mass="16760">MIDIDFSPLANAIQQLEKSLRFATSDLAKSDPDLFEQFRNSVIQCFEFTYELIHKMLKRYLEATAANPQEIEQASFQNLIRIGNERGLLRSDWLQWRTYRQARTDTSHAYDLHKAQAIYDIAFDFALEARFLYQQLTAQSQDA</sequence>
<evidence type="ECO:0000313" key="1">
    <source>
        <dbReference type="EMBL" id="KJV07381.1"/>
    </source>
</evidence>
<proteinExistence type="predicted"/>
<keyword evidence="1" id="KW-0808">Transferase</keyword>
<keyword evidence="2" id="KW-1185">Reference proteome</keyword>
<dbReference type="AlphaFoldDB" id="A0A0F3IKY7"/>
<dbReference type="Pfam" id="PF08780">
    <property type="entry name" value="NTase_sub_bind"/>
    <property type="match status" value="1"/>
</dbReference>
<dbReference type="Gene3D" id="1.20.120.330">
    <property type="entry name" value="Nucleotidyltransferases domain 2"/>
    <property type="match status" value="1"/>
</dbReference>